<keyword evidence="10" id="KW-1185">Reference proteome</keyword>
<dbReference type="FunFam" id="3.60.130.10:FF:000003">
    <property type="entry name" value="Alpha-ketoglutarate-dependent taurine dioxygenase"/>
    <property type="match status" value="1"/>
</dbReference>
<comment type="similarity">
    <text evidence="2">Belongs to the TfdA dioxygenase family.</text>
</comment>
<evidence type="ECO:0000259" key="8">
    <source>
        <dbReference type="Pfam" id="PF02668"/>
    </source>
</evidence>
<gene>
    <name evidence="9" type="primary">JLP1_1</name>
    <name evidence="9" type="ORF">LCER1_G004017</name>
</gene>
<dbReference type="Gene3D" id="3.60.130.10">
    <property type="entry name" value="Clavaminate synthase-like"/>
    <property type="match status" value="1"/>
</dbReference>
<dbReference type="InterPro" id="IPR042098">
    <property type="entry name" value="TauD-like_sf"/>
</dbReference>
<dbReference type="SUPFAM" id="SSF51197">
    <property type="entry name" value="Clavaminate synthase-like"/>
    <property type="match status" value="1"/>
</dbReference>
<dbReference type="GO" id="GO:0016706">
    <property type="term" value="F:2-oxoglutarate-dependent dioxygenase activity"/>
    <property type="evidence" value="ECO:0007669"/>
    <property type="project" value="TreeGrafter"/>
</dbReference>
<feature type="region of interest" description="Disordered" evidence="7">
    <location>
        <begin position="1"/>
        <end position="25"/>
    </location>
</feature>
<organism evidence="9 10">
    <name type="scientific">Lachnellula cervina</name>
    <dbReference type="NCBI Taxonomy" id="1316786"/>
    <lineage>
        <taxon>Eukaryota</taxon>
        <taxon>Fungi</taxon>
        <taxon>Dikarya</taxon>
        <taxon>Ascomycota</taxon>
        <taxon>Pezizomycotina</taxon>
        <taxon>Leotiomycetes</taxon>
        <taxon>Helotiales</taxon>
        <taxon>Lachnaceae</taxon>
        <taxon>Lachnellula</taxon>
    </lineage>
</organism>
<keyword evidence="6" id="KW-0408">Iron</keyword>
<dbReference type="PANTHER" id="PTHR30468">
    <property type="entry name" value="ALPHA-KETOGLUTARATE-DEPENDENT SULFONATE DIOXYGENASE"/>
    <property type="match status" value="1"/>
</dbReference>
<proteinExistence type="inferred from homology"/>
<dbReference type="InterPro" id="IPR051323">
    <property type="entry name" value="AtsK-like"/>
</dbReference>
<evidence type="ECO:0000256" key="1">
    <source>
        <dbReference type="ARBA" id="ARBA00001954"/>
    </source>
</evidence>
<evidence type="ECO:0000313" key="10">
    <source>
        <dbReference type="Proteomes" id="UP000481288"/>
    </source>
</evidence>
<dbReference type="EMBL" id="QGMG01000735">
    <property type="protein sequence ID" value="TVY51776.1"/>
    <property type="molecule type" value="Genomic_DNA"/>
</dbReference>
<dbReference type="OrthoDB" id="10257314at2759"/>
<feature type="compositionally biased region" description="Basic and acidic residues" evidence="7">
    <location>
        <begin position="1"/>
        <end position="15"/>
    </location>
</feature>
<reference evidence="9 10" key="1">
    <citation type="submission" date="2018-05" db="EMBL/GenBank/DDBJ databases">
        <title>Whole genome sequencing for identification of molecular markers to develop diagnostic detection tools for the regulated plant pathogen Lachnellula willkommii.</title>
        <authorList>
            <person name="Giroux E."/>
            <person name="Bilodeau G."/>
        </authorList>
    </citation>
    <scope>NUCLEOTIDE SEQUENCE [LARGE SCALE GENOMIC DNA]</scope>
    <source>
        <strain evidence="9 10">CBS 625.97</strain>
    </source>
</reference>
<evidence type="ECO:0000256" key="6">
    <source>
        <dbReference type="ARBA" id="ARBA00023004"/>
    </source>
</evidence>
<accession>A0A7D8YVB1</accession>
<keyword evidence="3" id="KW-0479">Metal-binding</keyword>
<dbReference type="Pfam" id="PF02668">
    <property type="entry name" value="TauD"/>
    <property type="match status" value="1"/>
</dbReference>
<evidence type="ECO:0000313" key="9">
    <source>
        <dbReference type="EMBL" id="TVY51776.1"/>
    </source>
</evidence>
<dbReference type="GO" id="GO:0005737">
    <property type="term" value="C:cytoplasm"/>
    <property type="evidence" value="ECO:0007669"/>
    <property type="project" value="TreeGrafter"/>
</dbReference>
<evidence type="ECO:0000256" key="7">
    <source>
        <dbReference type="SAM" id="MobiDB-lite"/>
    </source>
</evidence>
<name>A0A7D8YVB1_9HELO</name>
<evidence type="ECO:0000256" key="2">
    <source>
        <dbReference type="ARBA" id="ARBA00005896"/>
    </source>
</evidence>
<evidence type="ECO:0000256" key="5">
    <source>
        <dbReference type="ARBA" id="ARBA00023002"/>
    </source>
</evidence>
<dbReference type="PANTHER" id="PTHR30468:SF30">
    <property type="entry name" value="ALPHA-KETOGLUTARATE-DEPENDENT TAURINE DIOXYGENASE (AFU_ORTHOLOGUE AFUA_7G06030)"/>
    <property type="match status" value="1"/>
</dbReference>
<evidence type="ECO:0000256" key="4">
    <source>
        <dbReference type="ARBA" id="ARBA00022964"/>
    </source>
</evidence>
<sequence length="379" mass="42932">MAPSRTDDQDLDPMRNQRSPTTLTSLTNRPLFPEYLPVWESGLWFDDFPIFEYHDPALRADKSKPHLFIDGVKATPITPKMGTILTGVKLDNLSQEAKDEMALLVSERKVVVCREQSDFLHKGPAFQVEFMEYFGKLSHQPVTGAVKGFPQFHIIHRDGNKEEIANFFKHKTTSTIWHHDVSYERQPPGYIMLGILACPDVGGDTVVADMAEAYNRLSPAFQNMINQMQAVHTSENLIGMARKAKGQVRSDPIDSVHPVVRVVCNSSENLFPNLDSGKHPVTGEKAIFINMEWPKEYIGLKDEESQVVVKYLLDHIRMGHDFQARIHWEKHSVVIFDGRTTLHTATVDYDNADKARHLFRLAAMTEVPLSVADAERGQN</sequence>
<evidence type="ECO:0000256" key="3">
    <source>
        <dbReference type="ARBA" id="ARBA00022723"/>
    </source>
</evidence>
<dbReference type="Proteomes" id="UP000481288">
    <property type="component" value="Unassembled WGS sequence"/>
</dbReference>
<dbReference type="GO" id="GO:0046872">
    <property type="term" value="F:metal ion binding"/>
    <property type="evidence" value="ECO:0007669"/>
    <property type="project" value="UniProtKB-KW"/>
</dbReference>
<feature type="compositionally biased region" description="Polar residues" evidence="7">
    <location>
        <begin position="16"/>
        <end position="25"/>
    </location>
</feature>
<feature type="domain" description="TauD/TfdA-like" evidence="8">
    <location>
        <begin position="74"/>
        <end position="361"/>
    </location>
</feature>
<dbReference type="AlphaFoldDB" id="A0A7D8YVB1"/>
<keyword evidence="5" id="KW-0560">Oxidoreductase</keyword>
<protein>
    <submittedName>
        <fullName evidence="9">Alpha-ketoglutarate-dependent sulfonate dioxygenase</fullName>
    </submittedName>
</protein>
<comment type="cofactor">
    <cofactor evidence="1">
        <name>Fe(2+)</name>
        <dbReference type="ChEBI" id="CHEBI:29033"/>
    </cofactor>
</comment>
<keyword evidence="4 9" id="KW-0223">Dioxygenase</keyword>
<dbReference type="InterPro" id="IPR003819">
    <property type="entry name" value="TauD/TfdA-like"/>
</dbReference>
<comment type="caution">
    <text evidence="9">The sequence shown here is derived from an EMBL/GenBank/DDBJ whole genome shotgun (WGS) entry which is preliminary data.</text>
</comment>